<dbReference type="InterPro" id="IPR016166">
    <property type="entry name" value="FAD-bd_PCMH"/>
</dbReference>
<evidence type="ECO:0000256" key="4">
    <source>
        <dbReference type="ARBA" id="ARBA00004752"/>
    </source>
</evidence>
<comment type="catalytic activity">
    <reaction evidence="15 16">
        <text>UDP-N-acetyl-alpha-D-muramate + NADP(+) = UDP-N-acetyl-3-O-(1-carboxyvinyl)-alpha-D-glucosamine + NADPH + H(+)</text>
        <dbReference type="Rhea" id="RHEA:12248"/>
        <dbReference type="ChEBI" id="CHEBI:15378"/>
        <dbReference type="ChEBI" id="CHEBI:57783"/>
        <dbReference type="ChEBI" id="CHEBI:58349"/>
        <dbReference type="ChEBI" id="CHEBI:68483"/>
        <dbReference type="ChEBI" id="CHEBI:70757"/>
        <dbReference type="EC" id="1.3.1.98"/>
    </reaction>
</comment>
<reference evidence="18" key="1">
    <citation type="journal article" date="2012" name="Science">
        <title>Fermentation, hydrogen, and sulfur metabolism in multiple uncultivated bacterial phyla.</title>
        <authorList>
            <person name="Wrighton K.C."/>
            <person name="Thomas B.C."/>
            <person name="Sharon I."/>
            <person name="Miller C.S."/>
            <person name="Castelle C.J."/>
            <person name="VerBerkmoes N.C."/>
            <person name="Wilkins M.J."/>
            <person name="Hettich R.L."/>
            <person name="Lipton M.S."/>
            <person name="Williams K.H."/>
            <person name="Long P.E."/>
            <person name="Banfield J.F."/>
        </authorList>
    </citation>
    <scope>NUCLEOTIDE SEQUENCE [LARGE SCALE GENOMIC DNA]</scope>
</reference>
<dbReference type="InterPro" id="IPR016167">
    <property type="entry name" value="FAD-bd_PCMH_sub1"/>
</dbReference>
<evidence type="ECO:0000256" key="8">
    <source>
        <dbReference type="ARBA" id="ARBA00022827"/>
    </source>
</evidence>
<dbReference type="PANTHER" id="PTHR21071">
    <property type="entry name" value="UDP-N-ACETYLENOLPYRUVOYLGLUCOSAMINE REDUCTASE"/>
    <property type="match status" value="1"/>
</dbReference>
<dbReference type="PROSITE" id="PS51387">
    <property type="entry name" value="FAD_PCMH"/>
    <property type="match status" value="1"/>
</dbReference>
<dbReference type="Gene3D" id="3.30.465.10">
    <property type="match status" value="1"/>
</dbReference>
<evidence type="ECO:0000256" key="7">
    <source>
        <dbReference type="ARBA" id="ARBA00022630"/>
    </source>
</evidence>
<evidence type="ECO:0000256" key="15">
    <source>
        <dbReference type="ARBA" id="ARBA00048914"/>
    </source>
</evidence>
<dbReference type="Gene3D" id="3.90.78.10">
    <property type="entry name" value="UDP-N-acetylenolpyruvoylglucosamine reductase, C-terminal domain"/>
    <property type="match status" value="1"/>
</dbReference>
<dbReference type="GO" id="GO:0009252">
    <property type="term" value="P:peptidoglycan biosynthetic process"/>
    <property type="evidence" value="ECO:0007669"/>
    <property type="project" value="UniProtKB-UniRule"/>
</dbReference>
<comment type="similarity">
    <text evidence="16">Belongs to the MurB family.</text>
</comment>
<dbReference type="Pfam" id="PF02873">
    <property type="entry name" value="MurB_C"/>
    <property type="match status" value="1"/>
</dbReference>
<dbReference type="GO" id="GO:0008762">
    <property type="term" value="F:UDP-N-acetylmuramate dehydrogenase activity"/>
    <property type="evidence" value="ECO:0007669"/>
    <property type="project" value="UniProtKB-UniRule"/>
</dbReference>
<dbReference type="GO" id="GO:0008360">
    <property type="term" value="P:regulation of cell shape"/>
    <property type="evidence" value="ECO:0007669"/>
    <property type="project" value="UniProtKB-KW"/>
</dbReference>
<keyword evidence="13 16" id="KW-0131">Cell cycle</keyword>
<comment type="function">
    <text evidence="2 16">Cell wall formation.</text>
</comment>
<evidence type="ECO:0000313" key="18">
    <source>
        <dbReference type="EMBL" id="EKD24730.1"/>
    </source>
</evidence>
<protein>
    <recommendedName>
        <fullName evidence="16">UDP-N-acetylenolpyruvoylglucosamine reductase</fullName>
        <ecNumber evidence="16">1.3.1.98</ecNumber>
    </recommendedName>
    <alternativeName>
        <fullName evidence="16">UDP-N-acetylmuramate dehydrogenase</fullName>
    </alternativeName>
</protein>
<evidence type="ECO:0000256" key="6">
    <source>
        <dbReference type="ARBA" id="ARBA00022618"/>
    </source>
</evidence>
<dbReference type="GO" id="GO:0071555">
    <property type="term" value="P:cell wall organization"/>
    <property type="evidence" value="ECO:0007669"/>
    <property type="project" value="UniProtKB-KW"/>
</dbReference>
<dbReference type="SUPFAM" id="SSF56176">
    <property type="entry name" value="FAD-binding/transporter-associated domain-like"/>
    <property type="match status" value="1"/>
</dbReference>
<dbReference type="GO" id="GO:0051301">
    <property type="term" value="P:cell division"/>
    <property type="evidence" value="ECO:0007669"/>
    <property type="project" value="UniProtKB-KW"/>
</dbReference>
<dbReference type="InterPro" id="IPR036635">
    <property type="entry name" value="MurB_C_sf"/>
</dbReference>
<dbReference type="Gene3D" id="3.30.43.10">
    <property type="entry name" value="Uridine Diphospho-n-acetylenolpyruvylglucosamine Reductase, domain 2"/>
    <property type="match status" value="1"/>
</dbReference>
<feature type="active site" evidence="16">
    <location>
        <position position="165"/>
    </location>
</feature>
<keyword evidence="7 16" id="KW-0285">Flavoprotein</keyword>
<name>K1X3U0_9BACT</name>
<evidence type="ECO:0000256" key="3">
    <source>
        <dbReference type="ARBA" id="ARBA00004496"/>
    </source>
</evidence>
<evidence type="ECO:0000256" key="13">
    <source>
        <dbReference type="ARBA" id="ARBA00023306"/>
    </source>
</evidence>
<organism evidence="18">
    <name type="scientific">uncultured bacterium</name>
    <name type="common">gcode 4</name>
    <dbReference type="NCBI Taxonomy" id="1234023"/>
    <lineage>
        <taxon>Bacteria</taxon>
        <taxon>environmental samples</taxon>
    </lineage>
</organism>
<dbReference type="InterPro" id="IPR011601">
    <property type="entry name" value="MurB_C"/>
</dbReference>
<comment type="caution">
    <text evidence="18">The sequence shown here is derived from an EMBL/GenBank/DDBJ whole genome shotgun (WGS) entry which is preliminary data.</text>
</comment>
<accession>K1X3U0</accession>
<keyword evidence="6 16" id="KW-0132">Cell division</keyword>
<sequence length="347" mass="39069">MLEIKKNISLKPYNTFAVDGEADFFVEIQDEQDIFDLISTDVFTTQPRFILGGWANILFTKNYTGLIIKNSLLGKKIMKEEDNKIYVKIWAGENRHEAMMRALEQGYVWGENLVLIPGEVGAAPVGNIGAYGKEAQDIIAEVEGIDLETKEKKIRTNDECKFAYRESIFKHELKDKVIITAVTFVFEQQSPDYFPNIQYNDIQDIIWKQCIDPTAISAQEVADIIITIRQNKLPDRTKTGTAGSFFKNPVVSKEQFERLLVTYPDLKWNETHHHGSIAFKLSAGQLIELAGYKGKQEGAVATYDKHALVIINTGGASGSDIRAFAQSIQKKVLELFAVSLEPEVIIL</sequence>
<dbReference type="GO" id="GO:0005829">
    <property type="term" value="C:cytosol"/>
    <property type="evidence" value="ECO:0007669"/>
    <property type="project" value="TreeGrafter"/>
</dbReference>
<keyword evidence="14 16" id="KW-0961">Cell wall biogenesis/degradation</keyword>
<comment type="subcellular location">
    <subcellularLocation>
        <location evidence="3 16">Cytoplasm</location>
    </subcellularLocation>
</comment>
<evidence type="ECO:0000256" key="12">
    <source>
        <dbReference type="ARBA" id="ARBA00023002"/>
    </source>
</evidence>
<keyword evidence="10 16" id="KW-0133">Cell shape</keyword>
<dbReference type="Pfam" id="PF01565">
    <property type="entry name" value="FAD_binding_4"/>
    <property type="match status" value="1"/>
</dbReference>
<dbReference type="HAMAP" id="MF_00037">
    <property type="entry name" value="MurB"/>
    <property type="match status" value="1"/>
</dbReference>
<feature type="active site" description="Proton donor" evidence="16">
    <location>
        <position position="244"/>
    </location>
</feature>
<dbReference type="PANTHER" id="PTHR21071:SF4">
    <property type="entry name" value="UDP-N-ACETYLENOLPYRUVOYLGLUCOSAMINE REDUCTASE"/>
    <property type="match status" value="1"/>
</dbReference>
<feature type="domain" description="FAD-binding PCMH-type" evidence="17">
    <location>
        <begin position="18"/>
        <end position="189"/>
    </location>
</feature>
<keyword evidence="12 16" id="KW-0560">Oxidoreductase</keyword>
<keyword evidence="8 16" id="KW-0274">FAD</keyword>
<dbReference type="SUPFAM" id="SSF56194">
    <property type="entry name" value="Uridine diphospho-N-Acetylenolpyruvylglucosamine reductase, MurB, C-terminal domain"/>
    <property type="match status" value="1"/>
</dbReference>
<dbReference type="EC" id="1.3.1.98" evidence="16"/>
<evidence type="ECO:0000256" key="11">
    <source>
        <dbReference type="ARBA" id="ARBA00022984"/>
    </source>
</evidence>
<dbReference type="AlphaFoldDB" id="K1X3U0"/>
<evidence type="ECO:0000256" key="2">
    <source>
        <dbReference type="ARBA" id="ARBA00003921"/>
    </source>
</evidence>
<evidence type="ECO:0000256" key="14">
    <source>
        <dbReference type="ARBA" id="ARBA00023316"/>
    </source>
</evidence>
<keyword evidence="5 16" id="KW-0963">Cytoplasm</keyword>
<evidence type="ECO:0000256" key="1">
    <source>
        <dbReference type="ARBA" id="ARBA00001974"/>
    </source>
</evidence>
<gene>
    <name evidence="16" type="primary">murB</name>
    <name evidence="18" type="ORF">ACD_80C00167G0028</name>
</gene>
<keyword evidence="9 16" id="KW-0521">NADP</keyword>
<evidence type="ECO:0000256" key="5">
    <source>
        <dbReference type="ARBA" id="ARBA00022490"/>
    </source>
</evidence>
<dbReference type="InterPro" id="IPR036318">
    <property type="entry name" value="FAD-bd_PCMH-like_sf"/>
</dbReference>
<keyword evidence="11 16" id="KW-0573">Peptidoglycan synthesis</keyword>
<evidence type="ECO:0000256" key="10">
    <source>
        <dbReference type="ARBA" id="ARBA00022960"/>
    </source>
</evidence>
<dbReference type="InterPro" id="IPR003170">
    <property type="entry name" value="MurB"/>
</dbReference>
<dbReference type="NCBIfam" id="NF000755">
    <property type="entry name" value="PRK00046.1"/>
    <property type="match status" value="1"/>
</dbReference>
<comment type="cofactor">
    <cofactor evidence="1 16">
        <name>FAD</name>
        <dbReference type="ChEBI" id="CHEBI:57692"/>
    </cofactor>
</comment>
<dbReference type="InterPro" id="IPR006094">
    <property type="entry name" value="Oxid_FAD_bind_N"/>
</dbReference>
<feature type="active site" evidence="16">
    <location>
        <position position="343"/>
    </location>
</feature>
<dbReference type="UniPathway" id="UPA00219"/>
<comment type="pathway">
    <text evidence="4 16">Cell wall biogenesis; peptidoglycan biosynthesis.</text>
</comment>
<dbReference type="GO" id="GO:0071949">
    <property type="term" value="F:FAD binding"/>
    <property type="evidence" value="ECO:0007669"/>
    <property type="project" value="InterPro"/>
</dbReference>
<evidence type="ECO:0000256" key="16">
    <source>
        <dbReference type="HAMAP-Rule" id="MF_00037"/>
    </source>
</evidence>
<evidence type="ECO:0000259" key="17">
    <source>
        <dbReference type="PROSITE" id="PS51387"/>
    </source>
</evidence>
<dbReference type="NCBIfam" id="TIGR00179">
    <property type="entry name" value="murB"/>
    <property type="match status" value="1"/>
</dbReference>
<dbReference type="EMBL" id="AMFJ01036174">
    <property type="protein sequence ID" value="EKD24730.1"/>
    <property type="molecule type" value="Genomic_DNA"/>
</dbReference>
<proteinExistence type="inferred from homology"/>
<dbReference type="InterPro" id="IPR016169">
    <property type="entry name" value="FAD-bd_PCMH_sub2"/>
</dbReference>
<evidence type="ECO:0000256" key="9">
    <source>
        <dbReference type="ARBA" id="ARBA00022857"/>
    </source>
</evidence>